<name>A0A7X6DUF4_9BACT</name>
<evidence type="ECO:0000256" key="3">
    <source>
        <dbReference type="ARBA" id="ARBA00023163"/>
    </source>
</evidence>
<dbReference type="PANTHER" id="PTHR44688">
    <property type="entry name" value="DNA-BINDING TRANSCRIPTIONAL ACTIVATOR DEVR_DOSR"/>
    <property type="match status" value="1"/>
</dbReference>
<feature type="domain" description="HTH luxR-type" evidence="4">
    <location>
        <begin position="19"/>
        <end position="84"/>
    </location>
</feature>
<dbReference type="InterPro" id="IPR000792">
    <property type="entry name" value="Tscrpt_reg_LuxR_C"/>
</dbReference>
<dbReference type="PRINTS" id="PR00038">
    <property type="entry name" value="HTHLUXR"/>
</dbReference>
<dbReference type="SUPFAM" id="SSF46894">
    <property type="entry name" value="C-terminal effector domain of the bipartite response regulators"/>
    <property type="match status" value="1"/>
</dbReference>
<gene>
    <name evidence="5" type="ORF">MNODULE_21975</name>
</gene>
<evidence type="ECO:0000256" key="2">
    <source>
        <dbReference type="ARBA" id="ARBA00023125"/>
    </source>
</evidence>
<reference evidence="5 6" key="1">
    <citation type="journal article" date="2020" name="Nature">
        <title>Bacterial chemolithoautotrophy via manganese oxidation.</title>
        <authorList>
            <person name="Yu H."/>
            <person name="Leadbetter J.R."/>
        </authorList>
    </citation>
    <scope>NUCLEOTIDE SEQUENCE [LARGE SCALE GENOMIC DNA]</scope>
    <source>
        <strain evidence="5 6">Mn-1</strain>
    </source>
</reference>
<evidence type="ECO:0000313" key="6">
    <source>
        <dbReference type="Proteomes" id="UP000534783"/>
    </source>
</evidence>
<dbReference type="Pfam" id="PF00196">
    <property type="entry name" value="GerE"/>
    <property type="match status" value="1"/>
</dbReference>
<dbReference type="InterPro" id="IPR036388">
    <property type="entry name" value="WH-like_DNA-bd_sf"/>
</dbReference>
<protein>
    <submittedName>
        <fullName evidence="5">Response regulator transcription factor</fullName>
    </submittedName>
</protein>
<comment type="caution">
    <text evidence="5">The sequence shown here is derived from an EMBL/GenBank/DDBJ whole genome shotgun (WGS) entry which is preliminary data.</text>
</comment>
<dbReference type="AlphaFoldDB" id="A0A7X6DUF4"/>
<organism evidence="5 6">
    <name type="scientific">Candidatus Manganitrophus noduliformans</name>
    <dbReference type="NCBI Taxonomy" id="2606439"/>
    <lineage>
        <taxon>Bacteria</taxon>
        <taxon>Pseudomonadati</taxon>
        <taxon>Nitrospirota</taxon>
        <taxon>Nitrospiria</taxon>
        <taxon>Candidatus Troglogloeales</taxon>
        <taxon>Candidatus Manganitrophaceae</taxon>
        <taxon>Candidatus Manganitrophus</taxon>
    </lineage>
</organism>
<dbReference type="PROSITE" id="PS50043">
    <property type="entry name" value="HTH_LUXR_2"/>
    <property type="match status" value="1"/>
</dbReference>
<dbReference type="GO" id="GO:0003677">
    <property type="term" value="F:DNA binding"/>
    <property type="evidence" value="ECO:0007669"/>
    <property type="project" value="UniProtKB-KW"/>
</dbReference>
<keyword evidence="1" id="KW-0805">Transcription regulation</keyword>
<dbReference type="GO" id="GO:0006355">
    <property type="term" value="P:regulation of DNA-templated transcription"/>
    <property type="evidence" value="ECO:0007669"/>
    <property type="project" value="InterPro"/>
</dbReference>
<accession>A0A7X6DUF4</accession>
<dbReference type="PANTHER" id="PTHR44688:SF16">
    <property type="entry name" value="DNA-BINDING TRANSCRIPTIONAL ACTIVATOR DEVR_DOSR"/>
    <property type="match status" value="1"/>
</dbReference>
<dbReference type="Proteomes" id="UP000534783">
    <property type="component" value="Unassembled WGS sequence"/>
</dbReference>
<evidence type="ECO:0000256" key="1">
    <source>
        <dbReference type="ARBA" id="ARBA00023015"/>
    </source>
</evidence>
<keyword evidence="6" id="KW-1185">Reference proteome</keyword>
<dbReference type="InterPro" id="IPR016032">
    <property type="entry name" value="Sig_transdc_resp-reg_C-effctor"/>
</dbReference>
<keyword evidence="3" id="KW-0804">Transcription</keyword>
<proteinExistence type="predicted"/>
<dbReference type="PROSITE" id="PS00622">
    <property type="entry name" value="HTH_LUXR_1"/>
    <property type="match status" value="1"/>
</dbReference>
<keyword evidence="2" id="KW-0238">DNA-binding</keyword>
<dbReference type="Gene3D" id="1.10.10.10">
    <property type="entry name" value="Winged helix-like DNA-binding domain superfamily/Winged helix DNA-binding domain"/>
    <property type="match status" value="1"/>
</dbReference>
<evidence type="ECO:0000313" key="5">
    <source>
        <dbReference type="EMBL" id="NKE73432.1"/>
    </source>
</evidence>
<dbReference type="RefSeq" id="WP_168063388.1">
    <property type="nucleotide sequence ID" value="NZ_VTOW01000007.1"/>
</dbReference>
<sequence>MPTALKKAVVEIKKEVVPNPVKARQITPREMEVLRLAALGFKNREIAEQLGVRPKTVETHRANIMNKLAFRNVAQLVRYAIAKGIIPIDAE</sequence>
<dbReference type="EMBL" id="VTOW01000007">
    <property type="protein sequence ID" value="NKE73432.1"/>
    <property type="molecule type" value="Genomic_DNA"/>
</dbReference>
<evidence type="ECO:0000259" key="4">
    <source>
        <dbReference type="PROSITE" id="PS50043"/>
    </source>
</evidence>
<dbReference type="SMART" id="SM00421">
    <property type="entry name" value="HTH_LUXR"/>
    <property type="match status" value="1"/>
</dbReference>
<dbReference type="CDD" id="cd06170">
    <property type="entry name" value="LuxR_C_like"/>
    <property type="match status" value="1"/>
</dbReference>